<dbReference type="GO" id="GO:0003887">
    <property type="term" value="F:DNA-directed DNA polymerase activity"/>
    <property type="evidence" value="ECO:0007669"/>
    <property type="project" value="InterPro"/>
</dbReference>
<dbReference type="InterPro" id="IPR000525">
    <property type="entry name" value="Initiator_Rep_WH1"/>
</dbReference>
<dbReference type="GO" id="GO:0006270">
    <property type="term" value="P:DNA replication initiation"/>
    <property type="evidence" value="ECO:0007669"/>
    <property type="project" value="InterPro"/>
</dbReference>
<accession>A0A239A2M5</accession>
<protein>
    <submittedName>
        <fullName evidence="3">Initiator Replication protein</fullName>
    </submittedName>
</protein>
<organism evidence="3 4">
    <name type="scientific">Hymenobacter mucosus</name>
    <dbReference type="NCBI Taxonomy" id="1411120"/>
    <lineage>
        <taxon>Bacteria</taxon>
        <taxon>Pseudomonadati</taxon>
        <taxon>Bacteroidota</taxon>
        <taxon>Cytophagia</taxon>
        <taxon>Cytophagales</taxon>
        <taxon>Hymenobacteraceae</taxon>
        <taxon>Hymenobacter</taxon>
    </lineage>
</organism>
<comment type="similarity">
    <text evidence="1">Belongs to the initiator RepB protein family.</text>
</comment>
<evidence type="ECO:0000313" key="4">
    <source>
        <dbReference type="Proteomes" id="UP000198310"/>
    </source>
</evidence>
<evidence type="ECO:0000256" key="1">
    <source>
        <dbReference type="ARBA" id="ARBA00038283"/>
    </source>
</evidence>
<dbReference type="InterPro" id="IPR036390">
    <property type="entry name" value="WH_DNA-bd_sf"/>
</dbReference>
<reference evidence="4" key="1">
    <citation type="submission" date="2017-06" db="EMBL/GenBank/DDBJ databases">
        <authorList>
            <person name="Varghese N."/>
            <person name="Submissions S."/>
        </authorList>
    </citation>
    <scope>NUCLEOTIDE SEQUENCE [LARGE SCALE GENOMIC DNA]</scope>
    <source>
        <strain evidence="4">DSM 28041</strain>
    </source>
</reference>
<dbReference type="InterPro" id="IPR036388">
    <property type="entry name" value="WH-like_DNA-bd_sf"/>
</dbReference>
<dbReference type="SUPFAM" id="SSF46785">
    <property type="entry name" value="Winged helix' DNA-binding domain"/>
    <property type="match status" value="2"/>
</dbReference>
<dbReference type="Proteomes" id="UP000198310">
    <property type="component" value="Unassembled WGS sequence"/>
</dbReference>
<dbReference type="Pfam" id="PF01051">
    <property type="entry name" value="Rep3_N"/>
    <property type="match status" value="1"/>
</dbReference>
<sequence length="328" mass="37228">MSEASLVPATRNQVRQHNVLTTAHYSYTKLQMDLMIFLLSKLRNSQDDLVYLIPVKELDKATGNQHNYTYLQEATEDMGSRVFKVKNGNRYEQIWMFQKVAYLDGEGMIEMTLSSTILPYLFDLKNNFTSYEIAAFLKLNSMYAKRIYPLCSQWKDKEATPVYDILQLKGILGIWDEKENIEGYPVFGDFNARVLQPSIKAINEVTDLEISLVTEKKGRAIKAVGFTVKQKPRALDADSSPAGPLSLPESITQAQFDNANRILNEYHIVDQKIRGQIFASPDMIRQVNKFAFDLKQDRVKATSNPAGLLLTVLGLVEPKKKPSSKSTK</sequence>
<dbReference type="Pfam" id="PF21205">
    <property type="entry name" value="Rep3_C"/>
    <property type="match status" value="1"/>
</dbReference>
<dbReference type="RefSeq" id="WP_089333813.1">
    <property type="nucleotide sequence ID" value="NZ_FZNS01000010.1"/>
</dbReference>
<feature type="domain" description="Initiator Rep protein WH1" evidence="2">
    <location>
        <begin position="14"/>
        <end position="151"/>
    </location>
</feature>
<dbReference type="AlphaFoldDB" id="A0A239A2M5"/>
<evidence type="ECO:0000259" key="2">
    <source>
        <dbReference type="Pfam" id="PF01051"/>
    </source>
</evidence>
<proteinExistence type="inferred from homology"/>
<evidence type="ECO:0000313" key="3">
    <source>
        <dbReference type="EMBL" id="SNR89672.1"/>
    </source>
</evidence>
<keyword evidence="4" id="KW-1185">Reference proteome</keyword>
<dbReference type="Gene3D" id="1.10.10.10">
    <property type="entry name" value="Winged helix-like DNA-binding domain superfamily/Winged helix DNA-binding domain"/>
    <property type="match status" value="2"/>
</dbReference>
<gene>
    <name evidence="3" type="ORF">SAMN06269173_110143</name>
</gene>
<dbReference type="EMBL" id="FZNS01000010">
    <property type="protein sequence ID" value="SNR89672.1"/>
    <property type="molecule type" value="Genomic_DNA"/>
</dbReference>
<name>A0A239A2M5_9BACT</name>